<evidence type="ECO:0000256" key="4">
    <source>
        <dbReference type="ARBA" id="ARBA00022692"/>
    </source>
</evidence>
<evidence type="ECO:0000256" key="6">
    <source>
        <dbReference type="ARBA" id="ARBA00023034"/>
    </source>
</evidence>
<keyword evidence="7 13" id="KW-0472">Membrane</keyword>
<evidence type="ECO:0000256" key="12">
    <source>
        <dbReference type="SAM" id="MobiDB-lite"/>
    </source>
</evidence>
<comment type="subcellular location">
    <subcellularLocation>
        <location evidence="1">Golgi apparatus membrane</location>
        <topology evidence="1">Multi-pass membrane protein</topology>
    </subcellularLocation>
</comment>
<feature type="binding site" evidence="11">
    <location>
        <position position="579"/>
    </location>
    <ligand>
        <name>Mn(2+)</name>
        <dbReference type="ChEBI" id="CHEBI:29035"/>
    </ligand>
</feature>
<feature type="transmembrane region" description="Helical" evidence="13">
    <location>
        <begin position="854"/>
        <end position="877"/>
    </location>
</feature>
<feature type="transmembrane region" description="Helical" evidence="13">
    <location>
        <begin position="884"/>
        <end position="908"/>
    </location>
</feature>
<feature type="binding site" evidence="11">
    <location>
        <position position="555"/>
    </location>
    <ligand>
        <name>Mn(2+)</name>
        <dbReference type="ChEBI" id="CHEBI:29035"/>
    </ligand>
</feature>
<sequence>MATNPAKKPTVKFARKTSSGRYVSLSREDVDLMNYTVHMPPTPDNQPINEPAAAGDRFDSTSRNAASRPPLPGGKRGLTLTPCEMPECDGSVEKDEQGQDAHPCECGFKICNDCFVDAQRSGEINCPGCKELYKVPEFDDNESSFSAVPPAQQHWTASRAMSALQSSQPAKFDHSQWLFEAQATYGYGNAFWPKDDASVDGGGGGDNGIGSSDGDKQWKPLAHRIPISAAIITPYRLLILIRLIALGFFLTWRIKNKNHDAIWLWGMSVVCEIWFAFSWILDQLPKLHPINRSTDLSALRDQFDPSPASPSDLPSVDVFVSTADPDKEPPLVTANTILSILAADYPVDKLSCYLSDDGGSLLTFEAMAEAAAFAALWVPFCRKHDIEPRSPESYFGLRRDPTKNKRRQDFVRDRRRVKREYDEFKVRVNGLPDAIRRRSDAFNAREEMKQMRRMKEAAAAGDQDVMIEVVKVKKATWMADGTHWPGTWAVTAPEHGKGDHASILQVMLKPAMAEAIYGRESEQQLGIDFTEVDVRLPMLVYVSREKRPGYDHNKKAGAMNALVRASAVMSNGPFILNLDCDHYIYNAVAIREAMCFLVDHGGENICFIQFPQRFEGIDPNDRYANNNTVFFDGNMRALDGLQGPMYVGTGCIFRRFALYGFDPPPAASDSTPSAHPHFVVAETDSFRPQSFYDAELNPSFLPKRFGNSSALVESIPIAELQGRPLADYQSSLYCRPSGLLRIPRPPLSTSTISEAVAVISCWFEDKTEWGDRVGWIYGSVTEDVVTGYRMHNRGWRSVYCITARRDAFRGSAPINLTDRLHQVLRWATGSVEIFFSRNNALLASNRLYFLQRVAYLNVGLYPFTSVFLLVYCFLPALSLFSGHFIVETLSVSFLVYLLVISITLTLLAVLEVRWSGVGLEEWWRNEQFWLISGTSAHLAAVMQGMLKVVAGIEISFTLTAKSAVDEEDDAFADLYVVKWTSLMIPPITIMMVNIIAIAVGFARTIYSSRPDWSKLLGGGFFSFWVLIHLYPFAKGLMGRRGKTPTIVFVWSGLIAITISLLWVAISPPQGSEAAAAMGGFQFT</sequence>
<feature type="region of interest" description="Disordered" evidence="12">
    <location>
        <begin position="1"/>
        <end position="20"/>
    </location>
</feature>
<evidence type="ECO:0000256" key="7">
    <source>
        <dbReference type="ARBA" id="ARBA00023136"/>
    </source>
</evidence>
<comment type="caution">
    <text evidence="14">The sequence shown here is derived from an EMBL/GenBank/DDBJ whole genome shotgun (WGS) entry which is preliminary data.</text>
</comment>
<dbReference type="Pfam" id="PF03552">
    <property type="entry name" value="Cellulose_synt"/>
    <property type="match status" value="2"/>
</dbReference>
<dbReference type="Proteomes" id="UP000829196">
    <property type="component" value="Unassembled WGS sequence"/>
</dbReference>
<keyword evidence="2" id="KW-0328">Glycosyltransferase</keyword>
<dbReference type="GO" id="GO:0030244">
    <property type="term" value="P:cellulose biosynthetic process"/>
    <property type="evidence" value="ECO:0007669"/>
    <property type="project" value="InterPro"/>
</dbReference>
<dbReference type="SMR" id="A0A8T3B535"/>
<feature type="transmembrane region" description="Helical" evidence="13">
    <location>
        <begin position="928"/>
        <end position="946"/>
    </location>
</feature>
<dbReference type="OrthoDB" id="779255at2759"/>
<dbReference type="InterPro" id="IPR029044">
    <property type="entry name" value="Nucleotide-diphossugar_trans"/>
</dbReference>
<feature type="transmembrane region" description="Helical" evidence="13">
    <location>
        <begin position="262"/>
        <end position="281"/>
    </location>
</feature>
<dbReference type="FunFam" id="3.90.550.10:FF:000027">
    <property type="entry name" value="Cellulose synthase-like protein D4"/>
    <property type="match status" value="1"/>
</dbReference>
<keyword evidence="5 13" id="KW-1133">Transmembrane helix</keyword>
<feature type="binding site" evidence="10">
    <location>
        <position position="321"/>
    </location>
    <ligand>
        <name>UDP-alpha-D-glucose</name>
        <dbReference type="ChEBI" id="CHEBI:58885"/>
    </ligand>
</feature>
<feature type="binding site" evidence="10">
    <location>
        <position position="357"/>
    </location>
    <ligand>
        <name>UDP-alpha-D-glucose</name>
        <dbReference type="ChEBI" id="CHEBI:58885"/>
    </ligand>
</feature>
<dbReference type="Gene3D" id="3.90.550.10">
    <property type="entry name" value="Spore Coat Polysaccharide Biosynthesis Protein SpsA, Chain A"/>
    <property type="match status" value="2"/>
</dbReference>
<protein>
    <submittedName>
        <fullName evidence="14">Uncharacterized protein</fullName>
    </submittedName>
</protein>
<organism evidence="14 15">
    <name type="scientific">Dendrobium nobile</name>
    <name type="common">Orchid</name>
    <dbReference type="NCBI Taxonomy" id="94219"/>
    <lineage>
        <taxon>Eukaryota</taxon>
        <taxon>Viridiplantae</taxon>
        <taxon>Streptophyta</taxon>
        <taxon>Embryophyta</taxon>
        <taxon>Tracheophyta</taxon>
        <taxon>Spermatophyta</taxon>
        <taxon>Magnoliopsida</taxon>
        <taxon>Liliopsida</taxon>
        <taxon>Asparagales</taxon>
        <taxon>Orchidaceae</taxon>
        <taxon>Epidendroideae</taxon>
        <taxon>Malaxideae</taxon>
        <taxon>Dendrobiinae</taxon>
        <taxon>Dendrobium</taxon>
    </lineage>
</organism>
<dbReference type="GO" id="GO:0071669">
    <property type="term" value="P:plant-type cell wall organization or biogenesis"/>
    <property type="evidence" value="ECO:0007669"/>
    <property type="project" value="UniProtKB-ARBA"/>
</dbReference>
<proteinExistence type="predicted"/>
<feature type="active site" evidence="9">
    <location>
        <position position="783"/>
    </location>
</feature>
<evidence type="ECO:0000256" key="5">
    <source>
        <dbReference type="ARBA" id="ARBA00022989"/>
    </source>
</evidence>
<evidence type="ECO:0000256" key="8">
    <source>
        <dbReference type="ARBA" id="ARBA00023316"/>
    </source>
</evidence>
<evidence type="ECO:0000256" key="2">
    <source>
        <dbReference type="ARBA" id="ARBA00022676"/>
    </source>
</evidence>
<dbReference type="PANTHER" id="PTHR13301">
    <property type="entry name" value="X-BOX TRANSCRIPTION FACTOR-RELATED"/>
    <property type="match status" value="1"/>
</dbReference>
<accession>A0A8T3B535</accession>
<evidence type="ECO:0000313" key="15">
    <source>
        <dbReference type="Proteomes" id="UP000829196"/>
    </source>
</evidence>
<feature type="binding site" evidence="10">
    <location>
        <position position="554"/>
    </location>
    <ligand>
        <name>UDP-alpha-D-glucose</name>
        <dbReference type="ChEBI" id="CHEBI:58885"/>
    </ligand>
</feature>
<feature type="transmembrane region" description="Helical" evidence="13">
    <location>
        <begin position="987"/>
        <end position="1006"/>
    </location>
</feature>
<feature type="transmembrane region" description="Helical" evidence="13">
    <location>
        <begin position="1045"/>
        <end position="1065"/>
    </location>
</feature>
<evidence type="ECO:0000256" key="9">
    <source>
        <dbReference type="PIRSR" id="PIRSR605150-1"/>
    </source>
</evidence>
<feature type="transmembrane region" description="Helical" evidence="13">
    <location>
        <begin position="1012"/>
        <end position="1033"/>
    </location>
</feature>
<keyword evidence="4 13" id="KW-0812">Transmembrane</keyword>
<dbReference type="EMBL" id="JAGYWB010000012">
    <property type="protein sequence ID" value="KAI0501635.1"/>
    <property type="molecule type" value="Genomic_DNA"/>
</dbReference>
<dbReference type="GO" id="GO:0000139">
    <property type="term" value="C:Golgi membrane"/>
    <property type="evidence" value="ECO:0007669"/>
    <property type="project" value="UniProtKB-SubCell"/>
</dbReference>
<feature type="binding site" evidence="10">
    <location>
        <position position="327"/>
    </location>
    <ligand>
        <name>UDP-alpha-D-glucose</name>
        <dbReference type="ChEBI" id="CHEBI:58885"/>
    </ligand>
</feature>
<dbReference type="InterPro" id="IPR005150">
    <property type="entry name" value="Cellulose_synth"/>
</dbReference>
<dbReference type="SUPFAM" id="SSF57850">
    <property type="entry name" value="RING/U-box"/>
    <property type="match status" value="1"/>
</dbReference>
<dbReference type="SUPFAM" id="SSF53448">
    <property type="entry name" value="Nucleotide-diphospho-sugar transferases"/>
    <property type="match status" value="1"/>
</dbReference>
<reference evidence="14" key="1">
    <citation type="journal article" date="2022" name="Front. Genet.">
        <title>Chromosome-Scale Assembly of the Dendrobium nobile Genome Provides Insights Into the Molecular Mechanism of the Biosynthesis of the Medicinal Active Ingredient of Dendrobium.</title>
        <authorList>
            <person name="Xu Q."/>
            <person name="Niu S.-C."/>
            <person name="Li K.-L."/>
            <person name="Zheng P.-J."/>
            <person name="Zhang X.-J."/>
            <person name="Jia Y."/>
            <person name="Liu Y."/>
            <person name="Niu Y.-X."/>
            <person name="Yu L.-H."/>
            <person name="Chen D.-F."/>
            <person name="Zhang G.-Q."/>
        </authorList>
    </citation>
    <scope>NUCLEOTIDE SEQUENCE</scope>
    <source>
        <tissue evidence="14">Leaf</tissue>
    </source>
</reference>
<keyword evidence="15" id="KW-1185">Reference proteome</keyword>
<evidence type="ECO:0000256" key="10">
    <source>
        <dbReference type="PIRSR" id="PIRSR605150-2"/>
    </source>
</evidence>
<evidence type="ECO:0000256" key="3">
    <source>
        <dbReference type="ARBA" id="ARBA00022679"/>
    </source>
</evidence>
<evidence type="ECO:0000313" key="14">
    <source>
        <dbReference type="EMBL" id="KAI0501635.1"/>
    </source>
</evidence>
<feature type="active site" evidence="9">
    <location>
        <position position="357"/>
    </location>
</feature>
<feature type="region of interest" description="Disordered" evidence="12">
    <location>
        <begin position="37"/>
        <end position="78"/>
    </location>
</feature>
<keyword evidence="6" id="KW-0333">Golgi apparatus</keyword>
<evidence type="ECO:0000256" key="13">
    <source>
        <dbReference type="SAM" id="Phobius"/>
    </source>
</evidence>
<dbReference type="GO" id="GO:0071555">
    <property type="term" value="P:cell wall organization"/>
    <property type="evidence" value="ECO:0007669"/>
    <property type="project" value="UniProtKB-KW"/>
</dbReference>
<evidence type="ECO:0000256" key="1">
    <source>
        <dbReference type="ARBA" id="ARBA00004653"/>
    </source>
</evidence>
<feature type="binding site" evidence="10">
    <location>
        <position position="328"/>
    </location>
    <ligand>
        <name>UDP-alpha-D-glucose</name>
        <dbReference type="ChEBI" id="CHEBI:58885"/>
    </ligand>
</feature>
<dbReference type="Pfam" id="PF14570">
    <property type="entry name" value="zf-RING_4"/>
    <property type="match status" value="1"/>
</dbReference>
<keyword evidence="3" id="KW-0808">Transferase</keyword>
<dbReference type="AlphaFoldDB" id="A0A8T3B535"/>
<feature type="transmembrane region" description="Helical" evidence="13">
    <location>
        <begin position="227"/>
        <end position="250"/>
    </location>
</feature>
<dbReference type="GO" id="GO:0016760">
    <property type="term" value="F:cellulose synthase (UDP-forming) activity"/>
    <property type="evidence" value="ECO:0007669"/>
    <property type="project" value="InterPro"/>
</dbReference>
<dbReference type="Gene3D" id="3.30.40.10">
    <property type="entry name" value="Zinc/RING finger domain, C3HC4 (zinc finger)"/>
    <property type="match status" value="1"/>
</dbReference>
<keyword evidence="8" id="KW-0961">Cell wall biogenesis/degradation</keyword>
<dbReference type="InterPro" id="IPR013083">
    <property type="entry name" value="Znf_RING/FYVE/PHD"/>
</dbReference>
<evidence type="ECO:0000256" key="11">
    <source>
        <dbReference type="PIRSR" id="PIRSR605150-3"/>
    </source>
</evidence>
<name>A0A8T3B535_DENNO</name>
<gene>
    <name evidence="14" type="ORF">KFK09_016580</name>
</gene>